<evidence type="ECO:0000313" key="3">
    <source>
        <dbReference type="Proteomes" id="UP000813824"/>
    </source>
</evidence>
<accession>A0A8K0XT37</accession>
<protein>
    <submittedName>
        <fullName evidence="2">Uncharacterized protein</fullName>
    </submittedName>
</protein>
<organism evidence="2 3">
    <name type="scientific">Cristinia sonorae</name>
    <dbReference type="NCBI Taxonomy" id="1940300"/>
    <lineage>
        <taxon>Eukaryota</taxon>
        <taxon>Fungi</taxon>
        <taxon>Dikarya</taxon>
        <taxon>Basidiomycota</taxon>
        <taxon>Agaricomycotina</taxon>
        <taxon>Agaricomycetes</taxon>
        <taxon>Agaricomycetidae</taxon>
        <taxon>Agaricales</taxon>
        <taxon>Pleurotineae</taxon>
        <taxon>Stephanosporaceae</taxon>
        <taxon>Cristinia</taxon>
    </lineage>
</organism>
<feature type="transmembrane region" description="Helical" evidence="1">
    <location>
        <begin position="21"/>
        <end position="39"/>
    </location>
</feature>
<evidence type="ECO:0000256" key="1">
    <source>
        <dbReference type="SAM" id="Phobius"/>
    </source>
</evidence>
<gene>
    <name evidence="2" type="ORF">BXZ70DRAFT_670431</name>
</gene>
<keyword evidence="1" id="KW-1133">Transmembrane helix</keyword>
<dbReference type="AlphaFoldDB" id="A0A8K0XT37"/>
<proteinExistence type="predicted"/>
<comment type="caution">
    <text evidence="2">The sequence shown here is derived from an EMBL/GenBank/DDBJ whole genome shotgun (WGS) entry which is preliminary data.</text>
</comment>
<sequence length="125" mass="14395">MRVGGIEWLARHTRVGKGIFPAPRQLYIFLTLLWFVASYKRRTVFTLSTTLLSTRSASILTLFCPLLSYPLIRIQRYKVDRESDDHSPFYAPIFLTQLNIPNTPRTAFPSHHHPVFLVQNSSCSS</sequence>
<keyword evidence="3" id="KW-1185">Reference proteome</keyword>
<dbReference type="EMBL" id="JAEVFJ010000006">
    <property type="protein sequence ID" value="KAH8103894.1"/>
    <property type="molecule type" value="Genomic_DNA"/>
</dbReference>
<dbReference type="Proteomes" id="UP000813824">
    <property type="component" value="Unassembled WGS sequence"/>
</dbReference>
<reference evidence="2" key="1">
    <citation type="journal article" date="2021" name="New Phytol.">
        <title>Evolutionary innovations through gain and loss of genes in the ectomycorrhizal Boletales.</title>
        <authorList>
            <person name="Wu G."/>
            <person name="Miyauchi S."/>
            <person name="Morin E."/>
            <person name="Kuo A."/>
            <person name="Drula E."/>
            <person name="Varga T."/>
            <person name="Kohler A."/>
            <person name="Feng B."/>
            <person name="Cao Y."/>
            <person name="Lipzen A."/>
            <person name="Daum C."/>
            <person name="Hundley H."/>
            <person name="Pangilinan J."/>
            <person name="Johnson J."/>
            <person name="Barry K."/>
            <person name="LaButti K."/>
            <person name="Ng V."/>
            <person name="Ahrendt S."/>
            <person name="Min B."/>
            <person name="Choi I.G."/>
            <person name="Park H."/>
            <person name="Plett J.M."/>
            <person name="Magnuson J."/>
            <person name="Spatafora J.W."/>
            <person name="Nagy L.G."/>
            <person name="Henrissat B."/>
            <person name="Grigoriev I.V."/>
            <person name="Yang Z.L."/>
            <person name="Xu J."/>
            <person name="Martin F.M."/>
        </authorList>
    </citation>
    <scope>NUCLEOTIDE SEQUENCE</scope>
    <source>
        <strain evidence="2">KKN 215</strain>
    </source>
</reference>
<evidence type="ECO:0000313" key="2">
    <source>
        <dbReference type="EMBL" id="KAH8103894.1"/>
    </source>
</evidence>
<keyword evidence="1" id="KW-0472">Membrane</keyword>
<name>A0A8K0XT37_9AGAR</name>
<feature type="transmembrane region" description="Helical" evidence="1">
    <location>
        <begin position="51"/>
        <end position="72"/>
    </location>
</feature>
<keyword evidence="1" id="KW-0812">Transmembrane</keyword>